<evidence type="ECO:0000313" key="1">
    <source>
        <dbReference type="EMBL" id="RCK76714.1"/>
    </source>
</evidence>
<organism evidence="1 2">
    <name type="scientific">Candidatus Ozemobacter sibiricus</name>
    <dbReference type="NCBI Taxonomy" id="2268124"/>
    <lineage>
        <taxon>Bacteria</taxon>
        <taxon>Candidatus Ozemobacteria</taxon>
        <taxon>Candidatus Ozemobacterales</taxon>
        <taxon>Candidatus Ozemobacteraceae</taxon>
        <taxon>Candidatus Ozemobacter</taxon>
    </lineage>
</organism>
<accession>A0A367ZF32</accession>
<gene>
    <name evidence="1" type="ORF">OZSIB_3306</name>
</gene>
<comment type="caution">
    <text evidence="1">The sequence shown here is derived from an EMBL/GenBank/DDBJ whole genome shotgun (WGS) entry which is preliminary data.</text>
</comment>
<reference evidence="1 2" key="1">
    <citation type="submission" date="2018-05" db="EMBL/GenBank/DDBJ databases">
        <title>A metagenomic window into the 2 km-deep terrestrial subsurface aquifer revealed taxonomically and functionally diverse microbial community comprising novel uncultured bacterial lineages.</title>
        <authorList>
            <person name="Kadnikov V.V."/>
            <person name="Mardanov A.V."/>
            <person name="Beletsky A.V."/>
            <person name="Banks D."/>
            <person name="Pimenov N.V."/>
            <person name="Frank Y.A."/>
            <person name="Karnachuk O.V."/>
            <person name="Ravin N.V."/>
        </authorList>
    </citation>
    <scope>NUCLEOTIDE SEQUENCE [LARGE SCALE GENOMIC DNA]</scope>
    <source>
        <strain evidence="1">BY5</strain>
    </source>
</reference>
<dbReference type="AlphaFoldDB" id="A0A367ZF32"/>
<dbReference type="Proteomes" id="UP000252355">
    <property type="component" value="Unassembled WGS sequence"/>
</dbReference>
<evidence type="ECO:0000313" key="2">
    <source>
        <dbReference type="Proteomes" id="UP000252355"/>
    </source>
</evidence>
<dbReference type="EMBL" id="QOQW01000035">
    <property type="protein sequence ID" value="RCK76714.1"/>
    <property type="molecule type" value="Genomic_DNA"/>
</dbReference>
<proteinExistence type="predicted"/>
<protein>
    <submittedName>
        <fullName evidence="1">Uncharacterized protein</fullName>
    </submittedName>
</protein>
<name>A0A367ZF32_9BACT</name>
<sequence>MVRDLPAQAIASSLILLTSDFDTPPLPADGVVDTYEDVATITNIHLEFRNPLGWKDIFLPWNAFRDMYMDGNPGKHVSVDRANEMKDLFDVPKIILGGNDILDAHDVKRWYAKNAEIVDQDGNILKLLLAELLPPGKPANSAEYWLPYPRNPTVAPRDVVFKIGLQFSAKQIVYKPHLPTNKFHTTCSCEKRPCPSGCCPPDVATHCFNAADVAGHGCYDGRDIDASFQEQAFDIPRKSPVTSDVCYVIRYKDRTPPRIFEFGNEIHPPAPTFPLLGGPPDPTTGVCPPRTSTTGDFYALAGLAAKDNSGKRIYSCFGIGRMVGPPGPGPWSPPPEDWKFIGSIGVTLPGESLASHVFLPNDCLGEMKYTVFAWDENKVLNPGEPMIQEDVPTDCYGLRGPLAEDLLTDPGQARPFPYMVTKEPDQVRFEDLDIRQRIEEGEGTIWVDDNDRPNIIIRVQSMRDPNDVLFFPPVGVASVQTLNDAEYSQFIEKAPIRIEDMTPAYVRDYDIIALQLDGGARPLLSSVEATWASKFLPGPARSESFIRQHFRLENFARSDTDLQGNPIVADAATFGERNGWGYKAVLVQTIPLIEDVEYEVTIWAEDNVHFLNWPLSGKVIDPPYSGIERGEFIIDVPNQVPPLQIRRSWRKDQYKSEPIRVVFREPTVGEPTVPGPGNPSQHPSISATMFDYRGNERSLTVLFKVTDEKTRIRVLEQKHRKLE</sequence>